<sequence>MTTLYLIRHAEAEGNLYRRIHGQFDTNVTPNGRRQIAALARRFAAVPVDAVYASDLTRTQTTAQAIAAPQGLPLRLEPGFREINLGVWEDRAFGWLYAFETAQIQCFNQDPRHWQVEGSETFDDYTGRFIAALERVARAHDGGTAAIFSHGAVMRGVMMALFPEADIPHCDNTAVTCLQYENGRFHISYFNDTSHLGEGLSTLSRQSWWRKDGKRRDTNLWFRPGTTALEGLTPPDGETFTAYCGETPAGLVVLGDGGKAGELRYLGLTAPYRRQGLAVQLLGQAVFTCRAKGKEQLTLTVPDGCAELQPLLRQMDLRPDAQGRCTMDLRVQVFPLLEPVCM</sequence>
<dbReference type="InterPro" id="IPR000182">
    <property type="entry name" value="GNAT_dom"/>
</dbReference>
<dbReference type="SUPFAM" id="SSF53254">
    <property type="entry name" value="Phosphoglycerate mutase-like"/>
    <property type="match status" value="1"/>
</dbReference>
<evidence type="ECO:0000259" key="1">
    <source>
        <dbReference type="PROSITE" id="PS51186"/>
    </source>
</evidence>
<reference evidence="2" key="2">
    <citation type="journal article" date="2021" name="PeerJ">
        <title>Extensive microbial diversity within the chicken gut microbiome revealed by metagenomics and culture.</title>
        <authorList>
            <person name="Gilroy R."/>
            <person name="Ravi A."/>
            <person name="Getino M."/>
            <person name="Pursley I."/>
            <person name="Horton D.L."/>
            <person name="Alikhan N.F."/>
            <person name="Baker D."/>
            <person name="Gharbi K."/>
            <person name="Hall N."/>
            <person name="Watson M."/>
            <person name="Adriaenssens E.M."/>
            <person name="Foster-Nyarko E."/>
            <person name="Jarju S."/>
            <person name="Secka A."/>
            <person name="Antonio M."/>
            <person name="Oren A."/>
            <person name="Chaudhuri R.R."/>
            <person name="La Ragione R."/>
            <person name="Hildebrand F."/>
            <person name="Pallen M.J."/>
        </authorList>
    </citation>
    <scope>NUCLEOTIDE SEQUENCE</scope>
    <source>
        <strain evidence="2">ChiBcec15-4380</strain>
    </source>
</reference>
<dbReference type="InterPro" id="IPR013078">
    <property type="entry name" value="His_Pase_superF_clade-1"/>
</dbReference>
<proteinExistence type="predicted"/>
<dbReference type="GO" id="GO:0005737">
    <property type="term" value="C:cytoplasm"/>
    <property type="evidence" value="ECO:0007669"/>
    <property type="project" value="TreeGrafter"/>
</dbReference>
<dbReference type="InterPro" id="IPR016181">
    <property type="entry name" value="Acyl_CoA_acyltransferase"/>
</dbReference>
<dbReference type="Pfam" id="PF00583">
    <property type="entry name" value="Acetyltransf_1"/>
    <property type="match status" value="1"/>
</dbReference>
<gene>
    <name evidence="2" type="ORF">IAA53_05805</name>
</gene>
<dbReference type="PANTHER" id="PTHR48100">
    <property type="entry name" value="BROAD-SPECIFICITY PHOSPHATASE YOR283W-RELATED"/>
    <property type="match status" value="1"/>
</dbReference>
<dbReference type="InterPro" id="IPR029033">
    <property type="entry name" value="His_PPase_superfam"/>
</dbReference>
<name>A0A9D1IXF7_9FIRM</name>
<dbReference type="GO" id="GO:0016791">
    <property type="term" value="F:phosphatase activity"/>
    <property type="evidence" value="ECO:0007669"/>
    <property type="project" value="TreeGrafter"/>
</dbReference>
<evidence type="ECO:0000313" key="2">
    <source>
        <dbReference type="EMBL" id="HIR50784.1"/>
    </source>
</evidence>
<dbReference type="PROSITE" id="PS51186">
    <property type="entry name" value="GNAT"/>
    <property type="match status" value="1"/>
</dbReference>
<dbReference type="CDD" id="cd07067">
    <property type="entry name" value="HP_PGM_like"/>
    <property type="match status" value="1"/>
</dbReference>
<dbReference type="AlphaFoldDB" id="A0A9D1IXF7"/>
<protein>
    <submittedName>
        <fullName evidence="2">Histidine phosphatase family protein</fullName>
    </submittedName>
</protein>
<dbReference type="Gene3D" id="3.40.630.30">
    <property type="match status" value="1"/>
</dbReference>
<reference evidence="2" key="1">
    <citation type="submission" date="2020-10" db="EMBL/GenBank/DDBJ databases">
        <authorList>
            <person name="Gilroy R."/>
        </authorList>
    </citation>
    <scope>NUCLEOTIDE SEQUENCE</scope>
    <source>
        <strain evidence="2">ChiBcec15-4380</strain>
    </source>
</reference>
<comment type="caution">
    <text evidence="2">The sequence shown here is derived from an EMBL/GenBank/DDBJ whole genome shotgun (WGS) entry which is preliminary data.</text>
</comment>
<accession>A0A9D1IXF7</accession>
<dbReference type="Proteomes" id="UP000824239">
    <property type="component" value="Unassembled WGS sequence"/>
</dbReference>
<organism evidence="2 3">
    <name type="scientific">Candidatus Avoscillospira avicola</name>
    <dbReference type="NCBI Taxonomy" id="2840706"/>
    <lineage>
        <taxon>Bacteria</taxon>
        <taxon>Bacillati</taxon>
        <taxon>Bacillota</taxon>
        <taxon>Clostridia</taxon>
        <taxon>Eubacteriales</taxon>
        <taxon>Oscillospiraceae</taxon>
        <taxon>Oscillospiraceae incertae sedis</taxon>
        <taxon>Candidatus Avoscillospira</taxon>
    </lineage>
</organism>
<dbReference type="InterPro" id="IPR050275">
    <property type="entry name" value="PGM_Phosphatase"/>
</dbReference>
<dbReference type="EMBL" id="DVHE01000048">
    <property type="protein sequence ID" value="HIR50784.1"/>
    <property type="molecule type" value="Genomic_DNA"/>
</dbReference>
<dbReference type="SUPFAM" id="SSF55729">
    <property type="entry name" value="Acyl-CoA N-acyltransferases (Nat)"/>
    <property type="match status" value="1"/>
</dbReference>
<dbReference type="PANTHER" id="PTHR48100:SF1">
    <property type="entry name" value="HISTIDINE PHOSPHATASE FAMILY PROTEIN-RELATED"/>
    <property type="match status" value="1"/>
</dbReference>
<dbReference type="Pfam" id="PF00300">
    <property type="entry name" value="His_Phos_1"/>
    <property type="match status" value="1"/>
</dbReference>
<dbReference type="SMART" id="SM00855">
    <property type="entry name" value="PGAM"/>
    <property type="match status" value="1"/>
</dbReference>
<evidence type="ECO:0000313" key="3">
    <source>
        <dbReference type="Proteomes" id="UP000824239"/>
    </source>
</evidence>
<dbReference type="CDD" id="cd04301">
    <property type="entry name" value="NAT_SF"/>
    <property type="match status" value="1"/>
</dbReference>
<feature type="domain" description="N-acetyltransferase" evidence="1">
    <location>
        <begin position="198"/>
        <end position="342"/>
    </location>
</feature>
<dbReference type="Gene3D" id="3.40.50.1240">
    <property type="entry name" value="Phosphoglycerate mutase-like"/>
    <property type="match status" value="1"/>
</dbReference>
<dbReference type="GO" id="GO:0016747">
    <property type="term" value="F:acyltransferase activity, transferring groups other than amino-acyl groups"/>
    <property type="evidence" value="ECO:0007669"/>
    <property type="project" value="InterPro"/>
</dbReference>